<proteinExistence type="predicted"/>
<dbReference type="AlphaFoldDB" id="A0A4P7LIL5"/>
<dbReference type="OrthoDB" id="9878561at2"/>
<evidence type="ECO:0000313" key="1">
    <source>
        <dbReference type="EMBL" id="QBY56006.1"/>
    </source>
</evidence>
<protein>
    <submittedName>
        <fullName evidence="1">Uncharacterized protein</fullName>
    </submittedName>
</protein>
<dbReference type="Proteomes" id="UP000295294">
    <property type="component" value="Plasmid unnamed2"/>
</dbReference>
<name>A0A4P7LIL5_9BURK</name>
<sequence length="157" mass="17633">MSEQNAPITLSRRLELDLHADDYARLERAAQDVGLSIEEYLCVAASRWLAEAPMPGQSVPSMKRKLELLMHPDDYSLVERAAHAVGYTVEEYSRLSLHLQSRGMMERPVTPSVIERPTGMVQQVASWLTSFPATPAATHDRTLRRIGERNNVGVPHE</sequence>
<dbReference type="KEGG" id="cox:E0W60_33660"/>
<dbReference type="EMBL" id="CP038637">
    <property type="protein sequence ID" value="QBY56006.1"/>
    <property type="molecule type" value="Genomic_DNA"/>
</dbReference>
<keyword evidence="1" id="KW-0614">Plasmid</keyword>
<organism evidence="1 2">
    <name type="scientific">Cupriavidus oxalaticus</name>
    <dbReference type="NCBI Taxonomy" id="96344"/>
    <lineage>
        <taxon>Bacteria</taxon>
        <taxon>Pseudomonadati</taxon>
        <taxon>Pseudomonadota</taxon>
        <taxon>Betaproteobacteria</taxon>
        <taxon>Burkholderiales</taxon>
        <taxon>Burkholderiaceae</taxon>
        <taxon>Cupriavidus</taxon>
    </lineage>
</organism>
<dbReference type="RefSeq" id="WP_135707177.1">
    <property type="nucleotide sequence ID" value="NZ_CP038637.1"/>
</dbReference>
<accession>A0A4P7LIL5</accession>
<gene>
    <name evidence="1" type="ORF">E0W60_33660</name>
</gene>
<reference evidence="1 2" key="1">
    <citation type="submission" date="2019-03" db="EMBL/GenBank/DDBJ databases">
        <title>Efficiently degradation of phenoxyalkanoic acid herbicides by Cupriavidus oxalaticus strain X32.</title>
        <authorList>
            <person name="Sheng X."/>
        </authorList>
    </citation>
    <scope>NUCLEOTIDE SEQUENCE [LARGE SCALE GENOMIC DNA]</scope>
    <source>
        <strain evidence="1 2">X32</strain>
        <plasmid evidence="1 2">unnamed2</plasmid>
    </source>
</reference>
<evidence type="ECO:0000313" key="2">
    <source>
        <dbReference type="Proteomes" id="UP000295294"/>
    </source>
</evidence>
<geneLocation type="plasmid" evidence="1">
    <name>unnamed2</name>
</geneLocation>